<evidence type="ECO:0000256" key="5">
    <source>
        <dbReference type="ARBA" id="ARBA00022917"/>
    </source>
</evidence>
<keyword evidence="3" id="KW-0547">Nucleotide-binding</keyword>
<feature type="domain" description="Methionyl/Leucyl tRNA synthetase" evidence="7">
    <location>
        <begin position="76"/>
        <end position="164"/>
    </location>
</feature>
<dbReference type="InterPro" id="IPR015413">
    <property type="entry name" value="Methionyl/Leucyl_tRNA_Synth"/>
</dbReference>
<comment type="similarity">
    <text evidence="1">Belongs to the class-I aminoacyl-tRNA synthetase family.</text>
</comment>
<dbReference type="Pfam" id="PF09334">
    <property type="entry name" value="tRNA-synt_1g"/>
    <property type="match status" value="1"/>
</dbReference>
<organism evidence="8 9">
    <name type="scientific">Vicia faba</name>
    <name type="common">Broad bean</name>
    <name type="synonym">Faba vulgaris</name>
    <dbReference type="NCBI Taxonomy" id="3906"/>
    <lineage>
        <taxon>Eukaryota</taxon>
        <taxon>Viridiplantae</taxon>
        <taxon>Streptophyta</taxon>
        <taxon>Embryophyta</taxon>
        <taxon>Tracheophyta</taxon>
        <taxon>Spermatophyta</taxon>
        <taxon>Magnoliopsida</taxon>
        <taxon>eudicotyledons</taxon>
        <taxon>Gunneridae</taxon>
        <taxon>Pentapetalae</taxon>
        <taxon>rosids</taxon>
        <taxon>fabids</taxon>
        <taxon>Fabales</taxon>
        <taxon>Fabaceae</taxon>
        <taxon>Papilionoideae</taxon>
        <taxon>50 kb inversion clade</taxon>
        <taxon>NPAAA clade</taxon>
        <taxon>Hologalegina</taxon>
        <taxon>IRL clade</taxon>
        <taxon>Fabeae</taxon>
        <taxon>Vicia</taxon>
    </lineage>
</organism>
<dbReference type="PANTHER" id="PTHR45794">
    <property type="entry name" value="LEUCYL-TRNA SYNTHETASE"/>
    <property type="match status" value="1"/>
</dbReference>
<dbReference type="InterPro" id="IPR014729">
    <property type="entry name" value="Rossmann-like_a/b/a_fold"/>
</dbReference>
<sequence>MFSALISNPLPGKTITNTSSDSDMYRFSESSIKPQHLNDEVWYYIFCDGPLPKSTDISSSLLERMKFEFDYWYPFDFHFSDKDLIQNHLTFCIYSHTAVMPKHQWPRGFRCNGQINLNNEQMSKSTGYFRTIRQAIEEFSTDATWFTLDDAGDDVDDANFDFESKCRDSRSHQRARMV</sequence>
<evidence type="ECO:0000313" key="9">
    <source>
        <dbReference type="Proteomes" id="UP001157006"/>
    </source>
</evidence>
<accession>A0AAV0ZV50</accession>
<dbReference type="GO" id="GO:0005524">
    <property type="term" value="F:ATP binding"/>
    <property type="evidence" value="ECO:0007669"/>
    <property type="project" value="UniProtKB-KW"/>
</dbReference>
<keyword evidence="6" id="KW-0030">Aminoacyl-tRNA synthetase</keyword>
<evidence type="ECO:0000256" key="2">
    <source>
        <dbReference type="ARBA" id="ARBA00022598"/>
    </source>
</evidence>
<keyword evidence="4" id="KW-0067">ATP-binding</keyword>
<dbReference type="InterPro" id="IPR004493">
    <property type="entry name" value="Leu-tRNA-synth_Ia_arc/euk"/>
</dbReference>
<proteinExistence type="inferred from homology"/>
<keyword evidence="2" id="KW-0436">Ligase</keyword>
<dbReference type="Proteomes" id="UP001157006">
    <property type="component" value="Chromosome 2"/>
</dbReference>
<evidence type="ECO:0000313" key="8">
    <source>
        <dbReference type="EMBL" id="CAI8600315.1"/>
    </source>
</evidence>
<dbReference type="GO" id="GO:0004823">
    <property type="term" value="F:leucine-tRNA ligase activity"/>
    <property type="evidence" value="ECO:0007669"/>
    <property type="project" value="InterPro"/>
</dbReference>
<dbReference type="EMBL" id="OX451737">
    <property type="protein sequence ID" value="CAI8600315.1"/>
    <property type="molecule type" value="Genomic_DNA"/>
</dbReference>
<evidence type="ECO:0000256" key="3">
    <source>
        <dbReference type="ARBA" id="ARBA00022741"/>
    </source>
</evidence>
<evidence type="ECO:0000256" key="6">
    <source>
        <dbReference type="ARBA" id="ARBA00023146"/>
    </source>
</evidence>
<keyword evidence="9" id="KW-1185">Reference proteome</keyword>
<gene>
    <name evidence="8" type="ORF">VFH_II216840</name>
</gene>
<reference evidence="8 9" key="1">
    <citation type="submission" date="2023-01" db="EMBL/GenBank/DDBJ databases">
        <authorList>
            <person name="Kreplak J."/>
        </authorList>
    </citation>
    <scope>NUCLEOTIDE SEQUENCE [LARGE SCALE GENOMIC DNA]</scope>
</reference>
<protein>
    <recommendedName>
        <fullName evidence="7">Methionyl/Leucyl tRNA synthetase domain-containing protein</fullName>
    </recommendedName>
</protein>
<name>A0AAV0ZV50_VICFA</name>
<evidence type="ECO:0000256" key="1">
    <source>
        <dbReference type="ARBA" id="ARBA00005594"/>
    </source>
</evidence>
<dbReference type="GO" id="GO:0006429">
    <property type="term" value="P:leucyl-tRNA aminoacylation"/>
    <property type="evidence" value="ECO:0007669"/>
    <property type="project" value="InterPro"/>
</dbReference>
<dbReference type="SUPFAM" id="SSF52374">
    <property type="entry name" value="Nucleotidylyl transferase"/>
    <property type="match status" value="1"/>
</dbReference>
<evidence type="ECO:0000256" key="4">
    <source>
        <dbReference type="ARBA" id="ARBA00022840"/>
    </source>
</evidence>
<dbReference type="PANTHER" id="PTHR45794:SF1">
    <property type="entry name" value="LEUCINE--TRNA LIGASE, CYTOPLASMIC"/>
    <property type="match status" value="1"/>
</dbReference>
<keyword evidence="5" id="KW-0648">Protein biosynthesis</keyword>
<dbReference type="AlphaFoldDB" id="A0AAV0ZV50"/>
<dbReference type="Gene3D" id="3.40.50.620">
    <property type="entry name" value="HUPs"/>
    <property type="match status" value="1"/>
</dbReference>
<evidence type="ECO:0000259" key="7">
    <source>
        <dbReference type="Pfam" id="PF09334"/>
    </source>
</evidence>